<evidence type="ECO:0000256" key="2">
    <source>
        <dbReference type="ARBA" id="ARBA00022723"/>
    </source>
</evidence>
<evidence type="ECO:0000256" key="1">
    <source>
        <dbReference type="ARBA" id="ARBA00010587"/>
    </source>
</evidence>
<evidence type="ECO:0000256" key="3">
    <source>
        <dbReference type="ARBA" id="ARBA00023004"/>
    </source>
</evidence>
<dbReference type="Gene3D" id="1.20.120.50">
    <property type="entry name" value="Hemerythrin-like"/>
    <property type="match status" value="1"/>
</dbReference>
<dbReference type="InterPro" id="IPR050669">
    <property type="entry name" value="Hemerythrin"/>
</dbReference>
<evidence type="ECO:0000259" key="4">
    <source>
        <dbReference type="Pfam" id="PF01814"/>
    </source>
</evidence>
<proteinExistence type="inferred from homology"/>
<dbReference type="KEGG" id="amic:Ami3637_13645"/>
<dbReference type="InterPro" id="IPR012827">
    <property type="entry name" value="Hemerythrin_metal-bd"/>
</dbReference>
<dbReference type="Proteomes" id="UP000463883">
    <property type="component" value="Chromosome"/>
</dbReference>
<sequence length="131" mass="15297">MSNIVLKSWNSSYSVGVSQLDFDHQKLLEMINQLHKAMSIGQSKVMIAQLISNLKNYTLTHFKNEESYLAQINHPTLNDQKKQHAAFTDKINEFESELEKGNITLAMQVMHFLNDWLLQHIMERDMQYAKN</sequence>
<dbReference type="CDD" id="cd12107">
    <property type="entry name" value="Hemerythrin"/>
    <property type="match status" value="1"/>
</dbReference>
<dbReference type="PANTHER" id="PTHR37164:SF1">
    <property type="entry name" value="BACTERIOHEMERYTHRIN"/>
    <property type="match status" value="1"/>
</dbReference>
<gene>
    <name evidence="5" type="ORF">Ami3637_13645</name>
</gene>
<evidence type="ECO:0000313" key="6">
    <source>
        <dbReference type="Proteomes" id="UP000463883"/>
    </source>
</evidence>
<keyword evidence="3" id="KW-0408">Iron</keyword>
<evidence type="ECO:0000313" key="5">
    <source>
        <dbReference type="EMBL" id="QHI73282.1"/>
    </source>
</evidence>
<dbReference type="NCBIfam" id="NF033749">
    <property type="entry name" value="bact_hemeryth"/>
    <property type="match status" value="1"/>
</dbReference>
<dbReference type="InterPro" id="IPR035938">
    <property type="entry name" value="Hemerythrin-like_sf"/>
</dbReference>
<protein>
    <submittedName>
        <fullName evidence="5">Bacteriohemerythrin</fullName>
    </submittedName>
</protein>
<dbReference type="PANTHER" id="PTHR37164">
    <property type="entry name" value="BACTERIOHEMERYTHRIN"/>
    <property type="match status" value="1"/>
</dbReference>
<dbReference type="EMBL" id="CP047591">
    <property type="protein sequence ID" value="QHI73282.1"/>
    <property type="molecule type" value="Genomic_DNA"/>
</dbReference>
<dbReference type="GO" id="GO:0046872">
    <property type="term" value="F:metal ion binding"/>
    <property type="evidence" value="ECO:0007669"/>
    <property type="project" value="UniProtKB-KW"/>
</dbReference>
<comment type="similarity">
    <text evidence="1">Belongs to the hemerythrin family.</text>
</comment>
<keyword evidence="2" id="KW-0479">Metal-binding</keyword>
<feature type="domain" description="Hemerythrin-like" evidence="4">
    <location>
        <begin position="16"/>
        <end position="128"/>
    </location>
</feature>
<accession>A0A6P1MGV4</accession>
<organism evidence="5 6">
    <name type="scientific">Aminipila terrae</name>
    <dbReference type="NCBI Taxonomy" id="2697030"/>
    <lineage>
        <taxon>Bacteria</taxon>
        <taxon>Bacillati</taxon>
        <taxon>Bacillota</taxon>
        <taxon>Clostridia</taxon>
        <taxon>Peptostreptococcales</taxon>
        <taxon>Anaerovoracaceae</taxon>
        <taxon>Aminipila</taxon>
    </lineage>
</organism>
<dbReference type="SUPFAM" id="SSF47188">
    <property type="entry name" value="Hemerythrin-like"/>
    <property type="match status" value="1"/>
</dbReference>
<dbReference type="Pfam" id="PF01814">
    <property type="entry name" value="Hemerythrin"/>
    <property type="match status" value="1"/>
</dbReference>
<reference evidence="5 6" key="1">
    <citation type="submission" date="2020-01" db="EMBL/GenBank/DDBJ databases">
        <title>Genomic analysis of Aminipila sp. CBA3637.</title>
        <authorList>
            <person name="Kim Y.B."/>
            <person name="Roh S.W."/>
        </authorList>
    </citation>
    <scope>NUCLEOTIDE SEQUENCE [LARGE SCALE GENOMIC DNA]</scope>
    <source>
        <strain evidence="5 6">CBA3637</strain>
    </source>
</reference>
<dbReference type="RefSeq" id="WP_162363047.1">
    <property type="nucleotide sequence ID" value="NZ_CP047591.1"/>
</dbReference>
<dbReference type="NCBIfam" id="TIGR02481">
    <property type="entry name" value="hemeryth_dom"/>
    <property type="match status" value="1"/>
</dbReference>
<name>A0A6P1MGV4_9FIRM</name>
<keyword evidence="6" id="KW-1185">Reference proteome</keyword>
<dbReference type="AlphaFoldDB" id="A0A6P1MGV4"/>
<dbReference type="InterPro" id="IPR012312">
    <property type="entry name" value="Hemerythrin-like"/>
</dbReference>